<feature type="domain" description="Reverse transcriptase" evidence="1">
    <location>
        <begin position="1"/>
        <end position="143"/>
    </location>
</feature>
<evidence type="ECO:0000313" key="2">
    <source>
        <dbReference type="EMBL" id="CAL8136128.1"/>
    </source>
</evidence>
<evidence type="ECO:0000259" key="1">
    <source>
        <dbReference type="PROSITE" id="PS50878"/>
    </source>
</evidence>
<dbReference type="SUPFAM" id="SSF56672">
    <property type="entry name" value="DNA/RNA polymerases"/>
    <property type="match status" value="1"/>
</dbReference>
<protein>
    <recommendedName>
        <fullName evidence="1">Reverse transcriptase domain-containing protein</fullName>
    </recommendedName>
</protein>
<dbReference type="PANTHER" id="PTHR33332">
    <property type="entry name" value="REVERSE TRANSCRIPTASE DOMAIN-CONTAINING PROTEIN"/>
    <property type="match status" value="1"/>
</dbReference>
<dbReference type="Pfam" id="PF00078">
    <property type="entry name" value="RVT_1"/>
    <property type="match status" value="1"/>
</dbReference>
<dbReference type="InterPro" id="IPR000477">
    <property type="entry name" value="RT_dom"/>
</dbReference>
<name>A0ABP1RUS9_9HEXA</name>
<accession>A0ABP1RUS9</accession>
<dbReference type="PROSITE" id="PS50878">
    <property type="entry name" value="RT_POL"/>
    <property type="match status" value="1"/>
</dbReference>
<keyword evidence="3" id="KW-1185">Reference proteome</keyword>
<organism evidence="2 3">
    <name type="scientific">Orchesella dallaii</name>
    <dbReference type="NCBI Taxonomy" id="48710"/>
    <lineage>
        <taxon>Eukaryota</taxon>
        <taxon>Metazoa</taxon>
        <taxon>Ecdysozoa</taxon>
        <taxon>Arthropoda</taxon>
        <taxon>Hexapoda</taxon>
        <taxon>Collembola</taxon>
        <taxon>Entomobryomorpha</taxon>
        <taxon>Entomobryoidea</taxon>
        <taxon>Orchesellidae</taxon>
        <taxon>Orchesellinae</taxon>
        <taxon>Orchesella</taxon>
    </lineage>
</organism>
<dbReference type="Proteomes" id="UP001642540">
    <property type="component" value="Unassembled WGS sequence"/>
</dbReference>
<evidence type="ECO:0000313" key="3">
    <source>
        <dbReference type="Proteomes" id="UP001642540"/>
    </source>
</evidence>
<dbReference type="InterPro" id="IPR043502">
    <property type="entry name" value="DNA/RNA_pol_sf"/>
</dbReference>
<reference evidence="2 3" key="1">
    <citation type="submission" date="2024-08" db="EMBL/GenBank/DDBJ databases">
        <authorList>
            <person name="Cucini C."/>
            <person name="Frati F."/>
        </authorList>
    </citation>
    <scope>NUCLEOTIDE SEQUENCE [LARGE SCALE GENOMIC DNA]</scope>
</reference>
<proteinExistence type="predicted"/>
<gene>
    <name evidence="2" type="ORF">ODALV1_LOCUS26300</name>
</gene>
<sequence>MLKWFHSYFTNRQLFVVANEERSDPIFMKQGTPQGSTLSGLVFALYLNDLPEKLSNSKSLFYADDLGMHASAETIPEVESKLQSDVDALESWCSENGMKINTQKTKSMLFHRKKLSESDRLDLKTSENKIKYVKEFKYLGLSLDQKLSFNAHYEKVCSNMTSRLYMLKRYAKYFSFKWRHIFCTSLVLSVLEYCLPVWGTLSEGKLDRINCIILKLAKYVVLDNNYNKKVLSDIDIIDKLNWLLCQEKISVYTLNFIFKHVTKTSSLNMCLDNFVKRESTGRGSKLEHNFFVPRMNTTFGKSSFLYRGITIWNKLPNSIKEIDNFKKFDLAIRKSILMERKNDMIYFH</sequence>
<dbReference type="EMBL" id="CAXLJM020000110">
    <property type="protein sequence ID" value="CAL8136128.1"/>
    <property type="molecule type" value="Genomic_DNA"/>
</dbReference>
<comment type="caution">
    <text evidence="2">The sequence shown here is derived from an EMBL/GenBank/DDBJ whole genome shotgun (WGS) entry which is preliminary data.</text>
</comment>